<feature type="compositionally biased region" description="Basic and acidic residues" evidence="1">
    <location>
        <begin position="37"/>
        <end position="50"/>
    </location>
</feature>
<accession>A0AAV2J227</accession>
<gene>
    <name evidence="2" type="ORF">KC01_LOCUS3598</name>
</gene>
<dbReference type="EMBL" id="OZ035832">
    <property type="protein sequence ID" value="CAL1571487.1"/>
    <property type="molecule type" value="Genomic_DNA"/>
</dbReference>
<reference evidence="2 3" key="1">
    <citation type="submission" date="2024-04" db="EMBL/GenBank/DDBJ databases">
        <authorList>
            <person name="Waldvogel A.-M."/>
            <person name="Schoenle A."/>
        </authorList>
    </citation>
    <scope>NUCLEOTIDE SEQUENCE [LARGE SCALE GENOMIC DNA]</scope>
</reference>
<evidence type="ECO:0000256" key="1">
    <source>
        <dbReference type="SAM" id="MobiDB-lite"/>
    </source>
</evidence>
<feature type="compositionally biased region" description="Polar residues" evidence="1">
    <location>
        <begin position="54"/>
        <end position="70"/>
    </location>
</feature>
<evidence type="ECO:0000313" key="2">
    <source>
        <dbReference type="EMBL" id="CAL1571487.1"/>
    </source>
</evidence>
<feature type="region of interest" description="Disordered" evidence="1">
    <location>
        <begin position="37"/>
        <end position="70"/>
    </location>
</feature>
<protein>
    <submittedName>
        <fullName evidence="2">Uncharacterized protein</fullName>
    </submittedName>
</protein>
<dbReference type="Proteomes" id="UP001497482">
    <property type="component" value="Chromosome 10"/>
</dbReference>
<feature type="compositionally biased region" description="Polar residues" evidence="1">
    <location>
        <begin position="121"/>
        <end position="134"/>
    </location>
</feature>
<name>A0AAV2J227_KNICA</name>
<organism evidence="2 3">
    <name type="scientific">Knipowitschia caucasica</name>
    <name type="common">Caucasian dwarf goby</name>
    <name type="synonym">Pomatoschistus caucasicus</name>
    <dbReference type="NCBI Taxonomy" id="637954"/>
    <lineage>
        <taxon>Eukaryota</taxon>
        <taxon>Metazoa</taxon>
        <taxon>Chordata</taxon>
        <taxon>Craniata</taxon>
        <taxon>Vertebrata</taxon>
        <taxon>Euteleostomi</taxon>
        <taxon>Actinopterygii</taxon>
        <taxon>Neopterygii</taxon>
        <taxon>Teleostei</taxon>
        <taxon>Neoteleostei</taxon>
        <taxon>Acanthomorphata</taxon>
        <taxon>Gobiaria</taxon>
        <taxon>Gobiiformes</taxon>
        <taxon>Gobioidei</taxon>
        <taxon>Gobiidae</taxon>
        <taxon>Gobiinae</taxon>
        <taxon>Knipowitschia</taxon>
    </lineage>
</organism>
<dbReference type="AlphaFoldDB" id="A0AAV2J227"/>
<proteinExistence type="predicted"/>
<sequence length="302" mass="33984">MEAKPPQIRPCPWSLVLRAFEESYVQLQLWRFVSERRGAPGKPHNRETRRQRPAPSTVNHNSETPPSRCNHNLRAPPIYLCFQLGLWDRQSRDSSPQRRTAQLRYRGSAQGGVELSIASYQSVQNSPSQPTPASQDLLPEPERRANRPGAPSRRTQMKPAEPVCLGPAYFPVLSSPRGQFTEIVMSPAKNCSGQQQRQRTLVPDQLPQICRHGPRHIHSPEQFLRVCREHGTQTSPSLKLDLEDNRTPDKIAAHQSHGLRGHDLASSFDRNRSQNVVVCPRGSNFAASLKDRTPASILDNAK</sequence>
<keyword evidence="3" id="KW-1185">Reference proteome</keyword>
<feature type="region of interest" description="Disordered" evidence="1">
    <location>
        <begin position="121"/>
        <end position="160"/>
    </location>
</feature>
<evidence type="ECO:0000313" key="3">
    <source>
        <dbReference type="Proteomes" id="UP001497482"/>
    </source>
</evidence>